<dbReference type="PANTHER" id="PTHR48049">
    <property type="entry name" value="GLYCOSYLTRANSFERASE"/>
    <property type="match status" value="1"/>
</dbReference>
<accession>A0A0D3JLM6</accession>
<evidence type="ECO:0000256" key="2">
    <source>
        <dbReference type="SAM" id="Phobius"/>
    </source>
</evidence>
<dbReference type="GO" id="GO:0035251">
    <property type="term" value="F:UDP-glucosyltransferase activity"/>
    <property type="evidence" value="ECO:0007669"/>
    <property type="project" value="InterPro"/>
</dbReference>
<protein>
    <submittedName>
        <fullName evidence="3">Uncharacterized protein</fullName>
    </submittedName>
</protein>
<keyword evidence="1" id="KW-0808">Transferase</keyword>
<proteinExistence type="predicted"/>
<organism evidence="3 4">
    <name type="scientific">Emiliania huxleyi (strain CCMP1516)</name>
    <dbReference type="NCBI Taxonomy" id="280463"/>
    <lineage>
        <taxon>Eukaryota</taxon>
        <taxon>Haptista</taxon>
        <taxon>Haptophyta</taxon>
        <taxon>Prymnesiophyceae</taxon>
        <taxon>Isochrysidales</taxon>
        <taxon>Noelaerhabdaceae</taxon>
        <taxon>Emiliania</taxon>
    </lineage>
</organism>
<dbReference type="OMA" id="VEPAREC"/>
<evidence type="ECO:0000256" key="1">
    <source>
        <dbReference type="ARBA" id="ARBA00022679"/>
    </source>
</evidence>
<dbReference type="eggNOG" id="KOG1192">
    <property type="taxonomic scope" value="Eukaryota"/>
</dbReference>
<dbReference type="STRING" id="2903.R1EN80"/>
<name>A0A0D3JLM6_EMIH1</name>
<dbReference type="Pfam" id="PF00201">
    <property type="entry name" value="UDPGT"/>
    <property type="match status" value="1"/>
</dbReference>
<evidence type="ECO:0000313" key="3">
    <source>
        <dbReference type="EnsemblProtists" id="EOD24411"/>
    </source>
</evidence>
<dbReference type="PANTHER" id="PTHR48049:SF132">
    <property type="entry name" value="GLYCOSYLTRANSFERASE"/>
    <property type="match status" value="1"/>
</dbReference>
<dbReference type="AlphaFoldDB" id="A0A0D3JLM6"/>
<reference evidence="4" key="1">
    <citation type="journal article" date="2013" name="Nature">
        <title>Pan genome of the phytoplankton Emiliania underpins its global distribution.</title>
        <authorList>
            <person name="Read B.A."/>
            <person name="Kegel J."/>
            <person name="Klute M.J."/>
            <person name="Kuo A."/>
            <person name="Lefebvre S.C."/>
            <person name="Maumus F."/>
            <person name="Mayer C."/>
            <person name="Miller J."/>
            <person name="Monier A."/>
            <person name="Salamov A."/>
            <person name="Young J."/>
            <person name="Aguilar M."/>
            <person name="Claverie J.M."/>
            <person name="Frickenhaus S."/>
            <person name="Gonzalez K."/>
            <person name="Herman E.K."/>
            <person name="Lin Y.C."/>
            <person name="Napier J."/>
            <person name="Ogata H."/>
            <person name="Sarno A.F."/>
            <person name="Shmutz J."/>
            <person name="Schroeder D."/>
            <person name="de Vargas C."/>
            <person name="Verret F."/>
            <person name="von Dassow P."/>
            <person name="Valentin K."/>
            <person name="Van de Peer Y."/>
            <person name="Wheeler G."/>
            <person name="Dacks J.B."/>
            <person name="Delwiche C.F."/>
            <person name="Dyhrman S.T."/>
            <person name="Glockner G."/>
            <person name="John U."/>
            <person name="Richards T."/>
            <person name="Worden A.Z."/>
            <person name="Zhang X."/>
            <person name="Grigoriev I.V."/>
            <person name="Allen A.E."/>
            <person name="Bidle K."/>
            <person name="Borodovsky M."/>
            <person name="Bowler C."/>
            <person name="Brownlee C."/>
            <person name="Cock J.M."/>
            <person name="Elias M."/>
            <person name="Gladyshev V.N."/>
            <person name="Groth M."/>
            <person name="Guda C."/>
            <person name="Hadaegh A."/>
            <person name="Iglesias-Rodriguez M.D."/>
            <person name="Jenkins J."/>
            <person name="Jones B.M."/>
            <person name="Lawson T."/>
            <person name="Leese F."/>
            <person name="Lindquist E."/>
            <person name="Lobanov A."/>
            <person name="Lomsadze A."/>
            <person name="Malik S.B."/>
            <person name="Marsh M.E."/>
            <person name="Mackinder L."/>
            <person name="Mock T."/>
            <person name="Mueller-Roeber B."/>
            <person name="Pagarete A."/>
            <person name="Parker M."/>
            <person name="Probert I."/>
            <person name="Quesneville H."/>
            <person name="Raines C."/>
            <person name="Rensing S.A."/>
            <person name="Riano-Pachon D.M."/>
            <person name="Richier S."/>
            <person name="Rokitta S."/>
            <person name="Shiraiwa Y."/>
            <person name="Soanes D.M."/>
            <person name="van der Giezen M."/>
            <person name="Wahlund T.M."/>
            <person name="Williams B."/>
            <person name="Wilson W."/>
            <person name="Wolfe G."/>
            <person name="Wurch L.L."/>
        </authorList>
    </citation>
    <scope>NUCLEOTIDE SEQUENCE</scope>
</reference>
<dbReference type="InterPro" id="IPR002213">
    <property type="entry name" value="UDP_glucos_trans"/>
</dbReference>
<dbReference type="GeneID" id="17269957"/>
<keyword evidence="4" id="KW-1185">Reference proteome</keyword>
<keyword evidence="2" id="KW-1133">Transmembrane helix</keyword>
<dbReference type="KEGG" id="ehx:EMIHUDRAFT_115931"/>
<dbReference type="Proteomes" id="UP000013827">
    <property type="component" value="Unassembled WGS sequence"/>
</dbReference>
<dbReference type="RefSeq" id="XP_005776840.1">
    <property type="nucleotide sequence ID" value="XM_005776783.1"/>
</dbReference>
<evidence type="ECO:0000313" key="4">
    <source>
        <dbReference type="Proteomes" id="UP000013827"/>
    </source>
</evidence>
<feature type="transmembrane region" description="Helical" evidence="2">
    <location>
        <begin position="457"/>
        <end position="476"/>
    </location>
</feature>
<keyword evidence="2" id="KW-0812">Transmembrane</keyword>
<dbReference type="Gene3D" id="3.40.50.2000">
    <property type="entry name" value="Glycogen Phosphorylase B"/>
    <property type="match status" value="2"/>
</dbReference>
<dbReference type="SUPFAM" id="SSF53756">
    <property type="entry name" value="UDP-Glycosyltransferase/glycogen phosphorylase"/>
    <property type="match status" value="1"/>
</dbReference>
<dbReference type="CDD" id="cd03784">
    <property type="entry name" value="GT1_Gtf-like"/>
    <property type="match status" value="1"/>
</dbReference>
<dbReference type="EnsemblProtists" id="EOD24411">
    <property type="protein sequence ID" value="EOD24411"/>
    <property type="gene ID" value="EMIHUDRAFT_115931"/>
</dbReference>
<sequence>MSRGPSVVLHDSDYSDYYEKRTTQPSRSSSSSLNIAFVCPPLSGHMIPLLHIADAVVKRGHRVRVLCCDYGEAEFAPKAKKLGCEFEALDTDGMTAEKVHELAEAGGTTPFAPLLRLMEAPILAACERDRPDLIVADFVTFAASKVALQIDIPLVVNVPGPLSMVNSLLGLMDSSTHSAAFGFHFGRTTFSMFSVLAFFNIKGVRDMTKHLGEYIGGRGALTLVQTVWGLDRPQPLPPSIVVTGPVLPSPGDLRETLTREYPELRTFLKGSPTGVVLVTTGSLAQLYPWQVEAIFHGLKQAKCRVVWGLKEAAQAHLPSSTDPDFYISKWIPQAALLQDSTLECVVASKPIVAIPFFGDQPENANLLVGAGAGEYIGKVPAGGMDMNPYKEGDFTAKTVATAVAKIMANPDYTKAVAKMAKSSRASGGAEAAAQQIEWAARFGTCQLHYPLKRTNPLSGLLLAAAGFAALVGYRLVRK</sequence>
<dbReference type="HOGENOM" id="CLU_571667_0_0_1"/>
<dbReference type="InterPro" id="IPR050481">
    <property type="entry name" value="UDP-glycosyltransf_plant"/>
</dbReference>
<keyword evidence="2" id="KW-0472">Membrane</keyword>
<dbReference type="PaxDb" id="2903-EOD24411"/>
<reference evidence="3" key="2">
    <citation type="submission" date="2024-10" db="UniProtKB">
        <authorList>
            <consortium name="EnsemblProtists"/>
        </authorList>
    </citation>
    <scope>IDENTIFICATION</scope>
</reference>